<organism evidence="2 3">
    <name type="scientific">Candidatus Blautia pullicola</name>
    <dbReference type="NCBI Taxonomy" id="2838498"/>
    <lineage>
        <taxon>Bacteria</taxon>
        <taxon>Bacillati</taxon>
        <taxon>Bacillota</taxon>
        <taxon>Clostridia</taxon>
        <taxon>Lachnospirales</taxon>
        <taxon>Lachnospiraceae</taxon>
        <taxon>Blautia</taxon>
    </lineage>
</organism>
<proteinExistence type="predicted"/>
<evidence type="ECO:0000259" key="1">
    <source>
        <dbReference type="Pfam" id="PF14821"/>
    </source>
</evidence>
<protein>
    <submittedName>
        <fullName evidence="2">Threonine synthase</fullName>
    </submittedName>
</protein>
<accession>A0A9D2FQA1</accession>
<dbReference type="Gene3D" id="3.90.1380.10">
    <property type="entry name" value="Threonine synthase, N-terminal domain"/>
    <property type="match status" value="1"/>
</dbReference>
<dbReference type="Pfam" id="PF14821">
    <property type="entry name" value="Thr_synth_N"/>
    <property type="match status" value="1"/>
</dbReference>
<dbReference type="EMBL" id="DXBG01000148">
    <property type="protein sequence ID" value="HIZ65458.1"/>
    <property type="molecule type" value="Genomic_DNA"/>
</dbReference>
<evidence type="ECO:0000313" key="3">
    <source>
        <dbReference type="Proteomes" id="UP000824056"/>
    </source>
</evidence>
<reference evidence="2" key="2">
    <citation type="submission" date="2021-04" db="EMBL/GenBank/DDBJ databases">
        <authorList>
            <person name="Gilroy R."/>
        </authorList>
    </citation>
    <scope>NUCLEOTIDE SEQUENCE</scope>
    <source>
        <strain evidence="2">1068</strain>
    </source>
</reference>
<dbReference type="Proteomes" id="UP000824056">
    <property type="component" value="Unassembled WGS sequence"/>
</dbReference>
<feature type="domain" description="Threonine synthase N-terminal" evidence="1">
    <location>
        <begin position="5"/>
        <end position="32"/>
    </location>
</feature>
<reference evidence="2" key="1">
    <citation type="journal article" date="2021" name="PeerJ">
        <title>Extensive microbial diversity within the chicken gut microbiome revealed by metagenomics and culture.</title>
        <authorList>
            <person name="Gilroy R."/>
            <person name="Ravi A."/>
            <person name="Getino M."/>
            <person name="Pursley I."/>
            <person name="Horton D.L."/>
            <person name="Alikhan N.F."/>
            <person name="Baker D."/>
            <person name="Gharbi K."/>
            <person name="Hall N."/>
            <person name="Watson M."/>
            <person name="Adriaenssens E.M."/>
            <person name="Foster-Nyarko E."/>
            <person name="Jarju S."/>
            <person name="Secka A."/>
            <person name="Antonio M."/>
            <person name="Oren A."/>
            <person name="Chaudhuri R.R."/>
            <person name="La Ragione R."/>
            <person name="Hildebrand F."/>
            <person name="Pallen M.J."/>
        </authorList>
    </citation>
    <scope>NUCLEOTIDE SEQUENCE</scope>
    <source>
        <strain evidence="2">1068</strain>
    </source>
</reference>
<gene>
    <name evidence="2" type="ORF">H9809_06110</name>
</gene>
<dbReference type="AlphaFoldDB" id="A0A9D2FQA1"/>
<dbReference type="InterPro" id="IPR029144">
    <property type="entry name" value="Thr_synth_N"/>
</dbReference>
<name>A0A9D2FQA1_9FIRM</name>
<comment type="caution">
    <text evidence="2">The sequence shown here is derived from an EMBL/GenBank/DDBJ whole genome shotgun (WGS) entry which is preliminary data.</text>
</comment>
<dbReference type="InterPro" id="IPR037158">
    <property type="entry name" value="Thr_synth_N_sf"/>
</dbReference>
<sequence>MQVLYKSTRGTGDMITASQAILKGLSEDGGLF</sequence>
<feature type="non-terminal residue" evidence="2">
    <location>
        <position position="32"/>
    </location>
</feature>
<evidence type="ECO:0000313" key="2">
    <source>
        <dbReference type="EMBL" id="HIZ65458.1"/>
    </source>
</evidence>